<dbReference type="Proteomes" id="UP000887116">
    <property type="component" value="Unassembled WGS sequence"/>
</dbReference>
<feature type="region of interest" description="Disordered" evidence="1">
    <location>
        <begin position="29"/>
        <end position="68"/>
    </location>
</feature>
<evidence type="ECO:0000313" key="2">
    <source>
        <dbReference type="EMBL" id="GFQ81503.1"/>
    </source>
</evidence>
<feature type="compositionally biased region" description="Basic residues" evidence="1">
    <location>
        <begin position="38"/>
        <end position="49"/>
    </location>
</feature>
<reference evidence="2" key="1">
    <citation type="submission" date="2020-07" db="EMBL/GenBank/DDBJ databases">
        <title>Multicomponent nature underlies the extraordinary mechanical properties of spider dragline silk.</title>
        <authorList>
            <person name="Kono N."/>
            <person name="Nakamura H."/>
            <person name="Mori M."/>
            <person name="Yoshida Y."/>
            <person name="Ohtoshi R."/>
            <person name="Malay A.D."/>
            <person name="Moran D.A.P."/>
            <person name="Tomita M."/>
            <person name="Numata K."/>
            <person name="Arakawa K."/>
        </authorList>
    </citation>
    <scope>NUCLEOTIDE SEQUENCE</scope>
</reference>
<name>A0A8X6FJ35_TRICU</name>
<comment type="caution">
    <text evidence="2">The sequence shown here is derived from an EMBL/GenBank/DDBJ whole genome shotgun (WGS) entry which is preliminary data.</text>
</comment>
<organism evidence="2 3">
    <name type="scientific">Trichonephila clavata</name>
    <name type="common">Joro spider</name>
    <name type="synonym">Nephila clavata</name>
    <dbReference type="NCBI Taxonomy" id="2740835"/>
    <lineage>
        <taxon>Eukaryota</taxon>
        <taxon>Metazoa</taxon>
        <taxon>Ecdysozoa</taxon>
        <taxon>Arthropoda</taxon>
        <taxon>Chelicerata</taxon>
        <taxon>Arachnida</taxon>
        <taxon>Araneae</taxon>
        <taxon>Araneomorphae</taxon>
        <taxon>Entelegynae</taxon>
        <taxon>Araneoidea</taxon>
        <taxon>Nephilidae</taxon>
        <taxon>Trichonephila</taxon>
    </lineage>
</organism>
<evidence type="ECO:0000313" key="3">
    <source>
        <dbReference type="Proteomes" id="UP000887116"/>
    </source>
</evidence>
<evidence type="ECO:0000256" key="1">
    <source>
        <dbReference type="SAM" id="MobiDB-lite"/>
    </source>
</evidence>
<keyword evidence="3" id="KW-1185">Reference proteome</keyword>
<accession>A0A8X6FJ35</accession>
<dbReference type="AlphaFoldDB" id="A0A8X6FJ35"/>
<protein>
    <submittedName>
        <fullName evidence="2">Uncharacterized protein</fullName>
    </submittedName>
</protein>
<sequence>MTNRCIKCGDNHHTSDCPQKERSEIPHFINSNEDGHIASHRKCSKYPKPRKNDKQNEIKNTPLPPNTRPFTANVSFVRVCQNETNNQMATREEIATSSFKKPNKRERTPPSTETNFNICNFATYIAELQNLLNKFPEIFQGLEDMTKTQNDNEKLNIFLLAIAKCALKSKP</sequence>
<dbReference type="EMBL" id="BMAO01032340">
    <property type="protein sequence ID" value="GFQ81503.1"/>
    <property type="molecule type" value="Genomic_DNA"/>
</dbReference>
<proteinExistence type="predicted"/>
<dbReference type="OrthoDB" id="10035396at2759"/>
<gene>
    <name evidence="2" type="ORF">TNCT_560191</name>
</gene>